<dbReference type="AlphaFoldDB" id="A0A7T8H129"/>
<sequence>MRPQFLHLHFTDKPHGLQIGMDVYPPNRVIDLHVTEVADASLNVELKWTAPGGDYDKGKGT</sequence>
<protein>
    <submittedName>
        <fullName evidence="1">Epithelial chloride channel proteinlike</fullName>
    </submittedName>
</protein>
<organism evidence="1 2">
    <name type="scientific">Caligus rogercresseyi</name>
    <name type="common">Sea louse</name>
    <dbReference type="NCBI Taxonomy" id="217165"/>
    <lineage>
        <taxon>Eukaryota</taxon>
        <taxon>Metazoa</taxon>
        <taxon>Ecdysozoa</taxon>
        <taxon>Arthropoda</taxon>
        <taxon>Crustacea</taxon>
        <taxon>Multicrustacea</taxon>
        <taxon>Hexanauplia</taxon>
        <taxon>Copepoda</taxon>
        <taxon>Siphonostomatoida</taxon>
        <taxon>Caligidae</taxon>
        <taxon>Caligus</taxon>
    </lineage>
</organism>
<accession>A0A7T8H129</accession>
<dbReference type="OrthoDB" id="687730at2759"/>
<feature type="non-terminal residue" evidence="1">
    <location>
        <position position="1"/>
    </location>
</feature>
<dbReference type="EMBL" id="CP045899">
    <property type="protein sequence ID" value="QQP41564.1"/>
    <property type="molecule type" value="Genomic_DNA"/>
</dbReference>
<evidence type="ECO:0000313" key="1">
    <source>
        <dbReference type="EMBL" id="QQP41564.1"/>
    </source>
</evidence>
<proteinExistence type="predicted"/>
<gene>
    <name evidence="1" type="ORF">FKW44_015982</name>
</gene>
<evidence type="ECO:0000313" key="2">
    <source>
        <dbReference type="Proteomes" id="UP000595437"/>
    </source>
</evidence>
<dbReference type="Proteomes" id="UP000595437">
    <property type="component" value="Chromosome 10"/>
</dbReference>
<reference evidence="2" key="1">
    <citation type="submission" date="2021-01" db="EMBL/GenBank/DDBJ databases">
        <title>Caligus Genome Assembly.</title>
        <authorList>
            <person name="Gallardo-Escarate C."/>
        </authorList>
    </citation>
    <scope>NUCLEOTIDE SEQUENCE [LARGE SCALE GENOMIC DNA]</scope>
</reference>
<name>A0A7T8H129_CALRO</name>
<keyword evidence="2" id="KW-1185">Reference proteome</keyword>